<dbReference type="Gene3D" id="1.10.10.10">
    <property type="entry name" value="Winged helix-like DNA-binding domain superfamily/Winged helix DNA-binding domain"/>
    <property type="match status" value="1"/>
</dbReference>
<dbReference type="CDD" id="cd08417">
    <property type="entry name" value="PBP2_Nitroaromatics_like"/>
    <property type="match status" value="1"/>
</dbReference>
<dbReference type="Proteomes" id="UP001557484">
    <property type="component" value="Unassembled WGS sequence"/>
</dbReference>
<dbReference type="InterPro" id="IPR050389">
    <property type="entry name" value="LysR-type_TF"/>
</dbReference>
<proteinExistence type="inferred from homology"/>
<dbReference type="EMBL" id="JBFRYB010000001">
    <property type="protein sequence ID" value="MEX1666571.1"/>
    <property type="molecule type" value="Genomic_DNA"/>
</dbReference>
<keyword evidence="4" id="KW-0804">Transcription</keyword>
<keyword evidence="2" id="KW-0805">Transcription regulation</keyword>
<dbReference type="Gene3D" id="3.40.190.10">
    <property type="entry name" value="Periplasmic binding protein-like II"/>
    <property type="match status" value="2"/>
</dbReference>
<evidence type="ECO:0000256" key="1">
    <source>
        <dbReference type="ARBA" id="ARBA00009437"/>
    </source>
</evidence>
<sequence>MKLNLRSVDLNLLTIFDAIMSCGQMSKAATQLHMTQPAASHALKRLRQTFNDELFIRTRQGMKPTARATEIAPAIREVLAKIIDTLDVGNIFEPRESDRIFKIAFGRYGELNLLPQLLNKVQEFDTDIRIHSHTDDQQTGIDLVRDGIIDFCYDFIPPEDKRLDFCPFRNEEIVVIARKNHPRIKTEISLSQFFSEKHIVMTFGNDRRELLEKFMAEQGGKRQILTEVNQYLAVPTVVMQTDGIALVPRGMAEFKLYKDELTILPMPLALPSLPTYLIWHGANNQDKGHHWLKQLILECS</sequence>
<accession>A0ABV3TY66</accession>
<protein>
    <submittedName>
        <fullName evidence="6">LysR substrate-binding domain-containing protein</fullName>
    </submittedName>
</protein>
<evidence type="ECO:0000313" key="7">
    <source>
        <dbReference type="Proteomes" id="UP001557484"/>
    </source>
</evidence>
<evidence type="ECO:0000256" key="3">
    <source>
        <dbReference type="ARBA" id="ARBA00023125"/>
    </source>
</evidence>
<reference evidence="6 7" key="1">
    <citation type="journal article" date="2011" name="Int. J. Syst. Evol. Microbiol.">
        <title>Zhongshania antarctica gen. nov., sp. nov. and Zhongshania guokunii sp. nov., gammaproteobacteria respectively isolated from coastal attached (fast) ice and surface seawater of the Antarctic.</title>
        <authorList>
            <person name="Li H.J."/>
            <person name="Zhang X.Y."/>
            <person name="Chen C.X."/>
            <person name="Zhang Y.J."/>
            <person name="Gao Z.M."/>
            <person name="Yu Y."/>
            <person name="Chen X.L."/>
            <person name="Chen B."/>
            <person name="Zhang Y.Z."/>
        </authorList>
    </citation>
    <scope>NUCLEOTIDE SEQUENCE [LARGE SCALE GENOMIC DNA]</scope>
    <source>
        <strain evidence="6 7">R06B22</strain>
    </source>
</reference>
<dbReference type="Pfam" id="PF03466">
    <property type="entry name" value="LysR_substrate"/>
    <property type="match status" value="1"/>
</dbReference>
<dbReference type="InterPro" id="IPR005119">
    <property type="entry name" value="LysR_subst-bd"/>
</dbReference>
<dbReference type="SUPFAM" id="SSF46785">
    <property type="entry name" value="Winged helix' DNA-binding domain"/>
    <property type="match status" value="1"/>
</dbReference>
<dbReference type="InterPro" id="IPR037402">
    <property type="entry name" value="YidZ_PBP2"/>
</dbReference>
<dbReference type="InterPro" id="IPR036388">
    <property type="entry name" value="WH-like_DNA-bd_sf"/>
</dbReference>
<dbReference type="PANTHER" id="PTHR30118">
    <property type="entry name" value="HTH-TYPE TRANSCRIPTIONAL REGULATOR LEUO-RELATED"/>
    <property type="match status" value="1"/>
</dbReference>
<keyword evidence="3" id="KW-0238">DNA-binding</keyword>
<evidence type="ECO:0000256" key="2">
    <source>
        <dbReference type="ARBA" id="ARBA00023015"/>
    </source>
</evidence>
<dbReference type="PANTHER" id="PTHR30118:SF6">
    <property type="entry name" value="HTH-TYPE TRANSCRIPTIONAL REGULATOR LEUO"/>
    <property type="match status" value="1"/>
</dbReference>
<dbReference type="Pfam" id="PF00126">
    <property type="entry name" value="HTH_1"/>
    <property type="match status" value="1"/>
</dbReference>
<dbReference type="InterPro" id="IPR036390">
    <property type="entry name" value="WH_DNA-bd_sf"/>
</dbReference>
<dbReference type="PROSITE" id="PS50931">
    <property type="entry name" value="HTH_LYSR"/>
    <property type="match status" value="1"/>
</dbReference>
<dbReference type="InterPro" id="IPR000847">
    <property type="entry name" value="LysR_HTH_N"/>
</dbReference>
<evidence type="ECO:0000259" key="5">
    <source>
        <dbReference type="PROSITE" id="PS50931"/>
    </source>
</evidence>
<evidence type="ECO:0000313" key="6">
    <source>
        <dbReference type="EMBL" id="MEX1666571.1"/>
    </source>
</evidence>
<evidence type="ECO:0000256" key="4">
    <source>
        <dbReference type="ARBA" id="ARBA00023163"/>
    </source>
</evidence>
<keyword evidence="7" id="KW-1185">Reference proteome</keyword>
<dbReference type="PRINTS" id="PR00039">
    <property type="entry name" value="HTHLYSR"/>
</dbReference>
<dbReference type="RefSeq" id="WP_368376645.1">
    <property type="nucleotide sequence ID" value="NZ_JBFRYB010000001.1"/>
</dbReference>
<comment type="similarity">
    <text evidence="1">Belongs to the LysR transcriptional regulatory family.</text>
</comment>
<organism evidence="6 7">
    <name type="scientific">Zhongshania arctica</name>
    <dbReference type="NCBI Taxonomy" id="3238302"/>
    <lineage>
        <taxon>Bacteria</taxon>
        <taxon>Pseudomonadati</taxon>
        <taxon>Pseudomonadota</taxon>
        <taxon>Gammaproteobacteria</taxon>
        <taxon>Cellvibrionales</taxon>
        <taxon>Spongiibacteraceae</taxon>
        <taxon>Zhongshania</taxon>
    </lineage>
</organism>
<feature type="domain" description="HTH lysR-type" evidence="5">
    <location>
        <begin position="8"/>
        <end position="65"/>
    </location>
</feature>
<dbReference type="SUPFAM" id="SSF53850">
    <property type="entry name" value="Periplasmic binding protein-like II"/>
    <property type="match status" value="1"/>
</dbReference>
<name>A0ABV3TY66_9GAMM</name>
<gene>
    <name evidence="6" type="ORF">AB4875_13840</name>
</gene>
<comment type="caution">
    <text evidence="6">The sequence shown here is derived from an EMBL/GenBank/DDBJ whole genome shotgun (WGS) entry which is preliminary data.</text>
</comment>